<dbReference type="EMBL" id="JAWDGP010003840">
    <property type="protein sequence ID" value="KAK3770494.1"/>
    <property type="molecule type" value="Genomic_DNA"/>
</dbReference>
<evidence type="ECO:0000313" key="1">
    <source>
        <dbReference type="EMBL" id="KAK3770494.1"/>
    </source>
</evidence>
<organism evidence="1 2">
    <name type="scientific">Elysia crispata</name>
    <name type="common">lettuce slug</name>
    <dbReference type="NCBI Taxonomy" id="231223"/>
    <lineage>
        <taxon>Eukaryota</taxon>
        <taxon>Metazoa</taxon>
        <taxon>Spiralia</taxon>
        <taxon>Lophotrochozoa</taxon>
        <taxon>Mollusca</taxon>
        <taxon>Gastropoda</taxon>
        <taxon>Heterobranchia</taxon>
        <taxon>Euthyneura</taxon>
        <taxon>Panpulmonata</taxon>
        <taxon>Sacoglossa</taxon>
        <taxon>Placobranchoidea</taxon>
        <taxon>Plakobranchidae</taxon>
        <taxon>Elysia</taxon>
    </lineage>
</organism>
<gene>
    <name evidence="1" type="ORF">RRG08_033514</name>
</gene>
<accession>A0AAE0ZJC8</accession>
<dbReference type="AlphaFoldDB" id="A0AAE0ZJC8"/>
<comment type="caution">
    <text evidence="1">The sequence shown here is derived from an EMBL/GenBank/DDBJ whole genome shotgun (WGS) entry which is preliminary data.</text>
</comment>
<protein>
    <submittedName>
        <fullName evidence="1">Uncharacterized protein</fullName>
    </submittedName>
</protein>
<dbReference type="Proteomes" id="UP001283361">
    <property type="component" value="Unassembled WGS sequence"/>
</dbReference>
<reference evidence="1" key="1">
    <citation type="journal article" date="2023" name="G3 (Bethesda)">
        <title>A reference genome for the long-term kleptoplast-retaining sea slug Elysia crispata morphotype clarki.</title>
        <authorList>
            <person name="Eastman K.E."/>
            <person name="Pendleton A.L."/>
            <person name="Shaikh M.A."/>
            <person name="Suttiyut T."/>
            <person name="Ogas R."/>
            <person name="Tomko P."/>
            <person name="Gavelis G."/>
            <person name="Widhalm J.R."/>
            <person name="Wisecaver J.H."/>
        </authorList>
    </citation>
    <scope>NUCLEOTIDE SEQUENCE</scope>
    <source>
        <strain evidence="1">ECLA1</strain>
    </source>
</reference>
<evidence type="ECO:0000313" key="2">
    <source>
        <dbReference type="Proteomes" id="UP001283361"/>
    </source>
</evidence>
<keyword evidence="2" id="KW-1185">Reference proteome</keyword>
<proteinExistence type="predicted"/>
<name>A0AAE0ZJC8_9GAST</name>
<sequence>MVWSSPCHVLATPQRLTGWLCCAEYIRVCSVVFTLPRLGDSPATEWMAVLCRAYSGVVFTLPRLGDSPATDWMAVLCRVYSGV</sequence>